<dbReference type="PANTHER" id="PTHR14969:SF13">
    <property type="entry name" value="AT30094P"/>
    <property type="match status" value="1"/>
</dbReference>
<dbReference type="Pfam" id="PF01569">
    <property type="entry name" value="PAP2"/>
    <property type="match status" value="1"/>
</dbReference>
<feature type="transmembrane region" description="Helical" evidence="1">
    <location>
        <begin position="136"/>
        <end position="155"/>
    </location>
</feature>
<feature type="transmembrane region" description="Helical" evidence="1">
    <location>
        <begin position="211"/>
        <end position="231"/>
    </location>
</feature>
<dbReference type="SMART" id="SM00014">
    <property type="entry name" value="acidPPc"/>
    <property type="match status" value="1"/>
</dbReference>
<reference evidence="3 4" key="1">
    <citation type="journal article" date="2014" name="PLoS Genet.">
        <title>Phylogenetically driven sequencing of extremely halophilic archaea reveals strategies for static and dynamic osmo-response.</title>
        <authorList>
            <person name="Becker E.A."/>
            <person name="Seitzer P.M."/>
            <person name="Tritt A."/>
            <person name="Larsen D."/>
            <person name="Krusor M."/>
            <person name="Yao A.I."/>
            <person name="Wu D."/>
            <person name="Madern D."/>
            <person name="Eisen J.A."/>
            <person name="Darling A.E."/>
            <person name="Facciotti M.T."/>
        </authorList>
    </citation>
    <scope>NUCLEOTIDE SEQUENCE [LARGE SCALE GENOMIC DNA]</scope>
    <source>
        <strain evidence="3 4">JCM 10990</strain>
    </source>
</reference>
<dbReference type="SUPFAM" id="SSF48317">
    <property type="entry name" value="Acid phosphatase/Vanadium-dependent haloperoxidase"/>
    <property type="match status" value="1"/>
</dbReference>
<evidence type="ECO:0000256" key="1">
    <source>
        <dbReference type="SAM" id="Phobius"/>
    </source>
</evidence>
<feature type="transmembrane region" description="Helical" evidence="1">
    <location>
        <begin position="243"/>
        <end position="265"/>
    </location>
</feature>
<keyword evidence="1" id="KW-0812">Transmembrane</keyword>
<gene>
    <name evidence="3" type="ORF">C482_20311</name>
</gene>
<feature type="transmembrane region" description="Helical" evidence="1">
    <location>
        <begin position="161"/>
        <end position="179"/>
    </location>
</feature>
<dbReference type="InterPro" id="IPR036938">
    <property type="entry name" value="PAP2/HPO_sf"/>
</dbReference>
<dbReference type="InterPro" id="IPR000326">
    <property type="entry name" value="PAP2/HPO"/>
</dbReference>
<comment type="caution">
    <text evidence="3">The sequence shown here is derived from an EMBL/GenBank/DDBJ whole genome shotgun (WGS) entry which is preliminary data.</text>
</comment>
<feature type="transmembrane region" description="Helical" evidence="1">
    <location>
        <begin position="271"/>
        <end position="293"/>
    </location>
</feature>
<dbReference type="RefSeq" id="WP_006169603.1">
    <property type="nucleotide sequence ID" value="NZ_AOIN01000100.1"/>
</dbReference>
<evidence type="ECO:0000313" key="4">
    <source>
        <dbReference type="Proteomes" id="UP000011693"/>
    </source>
</evidence>
<sequence>MSRGIGEFGPIQEYIPEWAAVIIALLTQLGDIWFLALVLTVAYWVGSPNRDDIGAVAGVWLAGMGLYKGLKEIFGFPRPDQPLLDPELLPFGVQQLYEATAFASGYGFPSGHAVNTTIVFFGLASVLTVSTRRRRFAVAAGLVATVSFCRVALGVHYLVDVVAGVAVGALLLLAVQALASRQGVDRPTIAFAAAIVFSGFFVTTSDAMMESILILAASLGAFAGWQLIVLGRRLVAADLPSQAIRLLAIRATLAALALTPLVATFELFPLLSMYTAAGLAGLVTALVVTIPVVRHSKHASRVAAVFLS</sequence>
<organism evidence="3 4">
    <name type="scientific">Natrialba chahannaoensis JCM 10990</name>
    <dbReference type="NCBI Taxonomy" id="1227492"/>
    <lineage>
        <taxon>Archaea</taxon>
        <taxon>Methanobacteriati</taxon>
        <taxon>Methanobacteriota</taxon>
        <taxon>Stenosarchaea group</taxon>
        <taxon>Halobacteria</taxon>
        <taxon>Halobacteriales</taxon>
        <taxon>Natrialbaceae</taxon>
        <taxon>Natrialba</taxon>
    </lineage>
</organism>
<evidence type="ECO:0000259" key="2">
    <source>
        <dbReference type="SMART" id="SM00014"/>
    </source>
</evidence>
<dbReference type="PATRIC" id="fig|1227492.4.peg.4044"/>
<keyword evidence="1" id="KW-1133">Transmembrane helix</keyword>
<feature type="domain" description="Phosphatidic acid phosphatase type 2/haloperoxidase" evidence="2">
    <location>
        <begin position="52"/>
        <end position="176"/>
    </location>
</feature>
<dbReference type="AlphaFoldDB" id="M0A2S7"/>
<dbReference type="Gene3D" id="1.20.144.10">
    <property type="entry name" value="Phosphatidic acid phosphatase type 2/haloperoxidase"/>
    <property type="match status" value="1"/>
</dbReference>
<accession>M0A2S7</accession>
<protein>
    <submittedName>
        <fullName evidence="3">Phosphoesterase PA-phosphatase-related protein</fullName>
    </submittedName>
</protein>
<dbReference type="OrthoDB" id="10182at2157"/>
<feature type="transmembrane region" description="Helical" evidence="1">
    <location>
        <begin position="112"/>
        <end position="129"/>
    </location>
</feature>
<dbReference type="STRING" id="1227492.C482_20311"/>
<feature type="transmembrane region" description="Helical" evidence="1">
    <location>
        <begin position="188"/>
        <end position="205"/>
    </location>
</feature>
<keyword evidence="4" id="KW-1185">Reference proteome</keyword>
<name>M0A2S7_9EURY</name>
<feature type="transmembrane region" description="Helical" evidence="1">
    <location>
        <begin position="20"/>
        <end position="46"/>
    </location>
</feature>
<dbReference type="Proteomes" id="UP000011693">
    <property type="component" value="Unassembled WGS sequence"/>
</dbReference>
<dbReference type="PANTHER" id="PTHR14969">
    <property type="entry name" value="SPHINGOSINE-1-PHOSPHATE PHOSPHOHYDROLASE"/>
    <property type="match status" value="1"/>
</dbReference>
<dbReference type="EMBL" id="AOIN01000100">
    <property type="protein sequence ID" value="ELY93055.1"/>
    <property type="molecule type" value="Genomic_DNA"/>
</dbReference>
<proteinExistence type="predicted"/>
<evidence type="ECO:0000313" key="3">
    <source>
        <dbReference type="EMBL" id="ELY93055.1"/>
    </source>
</evidence>
<keyword evidence="1" id="KW-0472">Membrane</keyword>